<feature type="domain" description="Methyltransferase type 11" evidence="2">
    <location>
        <begin position="168"/>
        <end position="280"/>
    </location>
</feature>
<evidence type="ECO:0000259" key="2">
    <source>
        <dbReference type="Pfam" id="PF08241"/>
    </source>
</evidence>
<accession>A0A813CGD5</accession>
<dbReference type="AlphaFoldDB" id="A0A813CGD5"/>
<dbReference type="OrthoDB" id="2013972at2759"/>
<keyword evidence="4" id="KW-1185">Reference proteome</keyword>
<dbReference type="InterPro" id="IPR050508">
    <property type="entry name" value="Methyltransf_Superfamily"/>
</dbReference>
<dbReference type="Proteomes" id="UP000601435">
    <property type="component" value="Unassembled WGS sequence"/>
</dbReference>
<reference evidence="3" key="1">
    <citation type="submission" date="2021-02" db="EMBL/GenBank/DDBJ databases">
        <authorList>
            <person name="Dougan E. K."/>
            <person name="Rhodes N."/>
            <person name="Thang M."/>
            <person name="Chan C."/>
        </authorList>
    </citation>
    <scope>NUCLEOTIDE SEQUENCE</scope>
</reference>
<dbReference type="SUPFAM" id="SSF53335">
    <property type="entry name" value="S-adenosyl-L-methionine-dependent methyltransferases"/>
    <property type="match status" value="1"/>
</dbReference>
<feature type="non-terminal residue" evidence="3">
    <location>
        <position position="368"/>
    </location>
</feature>
<protein>
    <recommendedName>
        <fullName evidence="2">Methyltransferase type 11 domain-containing protein</fullName>
    </recommendedName>
</protein>
<dbReference type="Gene3D" id="3.40.50.150">
    <property type="entry name" value="Vaccinia Virus protein VP39"/>
    <property type="match status" value="1"/>
</dbReference>
<dbReference type="PANTHER" id="PTHR42912:SF80">
    <property type="entry name" value="METHYLTRANSFERASE DOMAIN-CONTAINING PROTEIN"/>
    <property type="match status" value="1"/>
</dbReference>
<proteinExistence type="predicted"/>
<dbReference type="CDD" id="cd02440">
    <property type="entry name" value="AdoMet_MTases"/>
    <property type="match status" value="1"/>
</dbReference>
<evidence type="ECO:0000313" key="3">
    <source>
        <dbReference type="EMBL" id="CAE7943861.1"/>
    </source>
</evidence>
<sequence length="368" mass="40871">MARSKRSRFCLLLLLLPLLGLTFSTPRPKERSFGQQLLDMALESPLYKMLLVPQARRTMVDTAEANGIGWSSSLEYIRGQGPWDDTVLQELEADSPTKLPSYYKKPFHAYDTGNLNWEAAFEQELASRAVGARNFPAFGKDGEDAFRAAFDNALASLGAAVPDGGVIVDMGCGTGISTRRLAARFPKASRLIGLDLSPYFVAVGRRLMELEPEAGNWVTDVVADKRVELRVADVESTGLPAECATTVNLCLVIHELPPDITRRVCLEALRLLKPGGQLWITEMDFSAPGYVQLRSNPLLFALIRSTEPYLDEYADSTEELFRHLAELEPVESVRLTAATGRHFAVVVTKGRGKESRLDDRRWDEFGNY</sequence>
<dbReference type="GO" id="GO:0008757">
    <property type="term" value="F:S-adenosylmethionine-dependent methyltransferase activity"/>
    <property type="evidence" value="ECO:0007669"/>
    <property type="project" value="InterPro"/>
</dbReference>
<dbReference type="InterPro" id="IPR013216">
    <property type="entry name" value="Methyltransf_11"/>
</dbReference>
<feature type="chain" id="PRO_5032505470" description="Methyltransferase type 11 domain-containing protein" evidence="1">
    <location>
        <begin position="25"/>
        <end position="368"/>
    </location>
</feature>
<gene>
    <name evidence="3" type="ORF">SNEC2469_LOCUS35194</name>
</gene>
<dbReference type="InterPro" id="IPR029063">
    <property type="entry name" value="SAM-dependent_MTases_sf"/>
</dbReference>
<evidence type="ECO:0000313" key="4">
    <source>
        <dbReference type="Proteomes" id="UP000601435"/>
    </source>
</evidence>
<dbReference type="PANTHER" id="PTHR42912">
    <property type="entry name" value="METHYLTRANSFERASE"/>
    <property type="match status" value="1"/>
</dbReference>
<name>A0A813CGD5_9DINO</name>
<dbReference type="Pfam" id="PF08241">
    <property type="entry name" value="Methyltransf_11"/>
    <property type="match status" value="1"/>
</dbReference>
<feature type="signal peptide" evidence="1">
    <location>
        <begin position="1"/>
        <end position="24"/>
    </location>
</feature>
<dbReference type="EMBL" id="CAJNJA010100608">
    <property type="protein sequence ID" value="CAE7943861.1"/>
    <property type="molecule type" value="Genomic_DNA"/>
</dbReference>
<keyword evidence="1" id="KW-0732">Signal</keyword>
<organism evidence="3 4">
    <name type="scientific">Symbiodinium necroappetens</name>
    <dbReference type="NCBI Taxonomy" id="1628268"/>
    <lineage>
        <taxon>Eukaryota</taxon>
        <taxon>Sar</taxon>
        <taxon>Alveolata</taxon>
        <taxon>Dinophyceae</taxon>
        <taxon>Suessiales</taxon>
        <taxon>Symbiodiniaceae</taxon>
        <taxon>Symbiodinium</taxon>
    </lineage>
</organism>
<comment type="caution">
    <text evidence="3">The sequence shown here is derived from an EMBL/GenBank/DDBJ whole genome shotgun (WGS) entry which is preliminary data.</text>
</comment>
<evidence type="ECO:0000256" key="1">
    <source>
        <dbReference type="SAM" id="SignalP"/>
    </source>
</evidence>